<dbReference type="RefSeq" id="WP_173274088.1">
    <property type="nucleotide sequence ID" value="NZ_AP021889.1"/>
</dbReference>
<dbReference type="Proteomes" id="UP000501726">
    <property type="component" value="Chromosome"/>
</dbReference>
<name>A0A6F8PXZ5_9GAMM</name>
<protein>
    <submittedName>
        <fullName evidence="3">Fructosamine kinase family protein</fullName>
    </submittedName>
</protein>
<keyword evidence="2 3" id="KW-0418">Kinase</keyword>
<dbReference type="PIRSF" id="PIRSF006221">
    <property type="entry name" value="Ketosamine-3-kinase"/>
    <property type="match status" value="1"/>
</dbReference>
<evidence type="ECO:0000313" key="4">
    <source>
        <dbReference type="Proteomes" id="UP000501726"/>
    </source>
</evidence>
<evidence type="ECO:0000313" key="3">
    <source>
        <dbReference type="EMBL" id="BBP47005.1"/>
    </source>
</evidence>
<sequence length="294" mass="33636">MNWAAFEEKLAPSLGETLHIEGAKSVMGGDICKAFELHTSQGKFFLKTHSLSFYDLFQAEQFNLQALAETNSIAVPKAIASGTFDKQAWLLLEFIDMHDSGDDFQRGRDLALLHHHVNDSAKPFGWSHDNFIGLTPQHNTWHSDWIEFYREMRLKPQLRLAAQRGMANHVIEKAWQLIDKIEFWFRDYQPQASLLHGDLWGGNSAFSRDGDALIFDPACYYGDHETDIAMSELFGGFSAAFYAGYQDVFPLDHGYPQRKPLYNLYHLLNHYNLFGGHYQQQAESLIQTLLAQAK</sequence>
<proteinExistence type="inferred from homology"/>
<gene>
    <name evidence="3" type="ORF">THMIRHAS_23780</name>
</gene>
<accession>A0A6F8PXZ5</accession>
<dbReference type="Gene3D" id="3.30.200.20">
    <property type="entry name" value="Phosphorylase Kinase, domain 1"/>
    <property type="match status" value="1"/>
</dbReference>
<dbReference type="InterPro" id="IPR016477">
    <property type="entry name" value="Fructo-/Ketosamine-3-kinase"/>
</dbReference>
<keyword evidence="4" id="KW-1185">Reference proteome</keyword>
<dbReference type="PANTHER" id="PTHR12149:SF8">
    <property type="entry name" value="PROTEIN-RIBULOSAMINE 3-KINASE"/>
    <property type="match status" value="1"/>
</dbReference>
<organism evidence="3 4">
    <name type="scientific">Thiosulfatimonas sediminis</name>
    <dbReference type="NCBI Taxonomy" id="2675054"/>
    <lineage>
        <taxon>Bacteria</taxon>
        <taxon>Pseudomonadati</taxon>
        <taxon>Pseudomonadota</taxon>
        <taxon>Gammaproteobacteria</taxon>
        <taxon>Thiotrichales</taxon>
        <taxon>Piscirickettsiaceae</taxon>
        <taxon>Thiosulfatimonas</taxon>
    </lineage>
</organism>
<evidence type="ECO:0000256" key="2">
    <source>
        <dbReference type="PIRNR" id="PIRNR006221"/>
    </source>
</evidence>
<dbReference type="Gene3D" id="3.90.1200.10">
    <property type="match status" value="1"/>
</dbReference>
<dbReference type="AlphaFoldDB" id="A0A6F8PXZ5"/>
<comment type="similarity">
    <text evidence="1 2">Belongs to the fructosamine kinase family.</text>
</comment>
<dbReference type="InterPro" id="IPR011009">
    <property type="entry name" value="Kinase-like_dom_sf"/>
</dbReference>
<dbReference type="EMBL" id="AP021889">
    <property type="protein sequence ID" value="BBP47005.1"/>
    <property type="molecule type" value="Genomic_DNA"/>
</dbReference>
<dbReference type="KEGG" id="tse:THMIRHAS_23780"/>
<evidence type="ECO:0000256" key="1">
    <source>
        <dbReference type="ARBA" id="ARBA00009460"/>
    </source>
</evidence>
<reference evidence="4" key="1">
    <citation type="submission" date="2019-11" db="EMBL/GenBank/DDBJ databases">
        <title>Isolation and characterization of two novel species in the genus Thiomicrorhabdus.</title>
        <authorList>
            <person name="Mochizuki J."/>
            <person name="Kojima H."/>
            <person name="Fukui M."/>
        </authorList>
    </citation>
    <scope>NUCLEOTIDE SEQUENCE [LARGE SCALE GENOMIC DNA]</scope>
    <source>
        <strain evidence="4">aks77</strain>
    </source>
</reference>
<dbReference type="SUPFAM" id="SSF56112">
    <property type="entry name" value="Protein kinase-like (PK-like)"/>
    <property type="match status" value="1"/>
</dbReference>
<dbReference type="PANTHER" id="PTHR12149">
    <property type="entry name" value="FRUCTOSAMINE 3 KINASE-RELATED PROTEIN"/>
    <property type="match status" value="1"/>
</dbReference>
<keyword evidence="2" id="KW-0808">Transferase</keyword>
<dbReference type="GO" id="GO:0016301">
    <property type="term" value="F:kinase activity"/>
    <property type="evidence" value="ECO:0007669"/>
    <property type="project" value="UniProtKB-UniRule"/>
</dbReference>
<dbReference type="Pfam" id="PF03881">
    <property type="entry name" value="Fructosamin_kin"/>
    <property type="match status" value="1"/>
</dbReference>